<dbReference type="GO" id="GO:0046872">
    <property type="term" value="F:metal ion binding"/>
    <property type="evidence" value="ECO:0007669"/>
    <property type="project" value="UniProtKB-KW"/>
</dbReference>
<dbReference type="HAMAP" id="MF_01876">
    <property type="entry name" value="PsiMP_glycosidase"/>
    <property type="match status" value="1"/>
</dbReference>
<evidence type="ECO:0000313" key="8">
    <source>
        <dbReference type="Proteomes" id="UP000608955"/>
    </source>
</evidence>
<comment type="catalytic activity">
    <reaction evidence="6">
        <text>D-ribose 5-phosphate + uracil = psi-UMP + H2O</text>
        <dbReference type="Rhea" id="RHEA:18337"/>
        <dbReference type="ChEBI" id="CHEBI:15377"/>
        <dbReference type="ChEBI" id="CHEBI:17568"/>
        <dbReference type="ChEBI" id="CHEBI:58380"/>
        <dbReference type="ChEBI" id="CHEBI:78346"/>
        <dbReference type="EC" id="4.2.1.70"/>
    </reaction>
</comment>
<keyword evidence="1 6" id="KW-0479">Metal-binding</keyword>
<evidence type="ECO:0000256" key="3">
    <source>
        <dbReference type="ARBA" id="ARBA00023211"/>
    </source>
</evidence>
<keyword evidence="3 6" id="KW-0464">Manganese</keyword>
<protein>
    <recommendedName>
        <fullName evidence="6">Pseudouridine-5'-phosphate glycosidase</fullName>
        <shortName evidence="6">PsiMP glycosidase</shortName>
        <ecNumber evidence="6">4.2.1.70</ecNumber>
    </recommendedName>
</protein>
<comment type="caution">
    <text evidence="7">The sequence shown here is derived from an EMBL/GenBank/DDBJ whole genome shotgun (WGS) entry which is preliminary data.</text>
</comment>
<reference evidence="7" key="1">
    <citation type="journal article" date="2014" name="Int. J. Syst. Evol. Microbiol.">
        <title>Complete genome sequence of Corynebacterium casei LMG S-19264T (=DSM 44701T), isolated from a smear-ripened cheese.</title>
        <authorList>
            <consortium name="US DOE Joint Genome Institute (JGI-PGF)"/>
            <person name="Walter F."/>
            <person name="Albersmeier A."/>
            <person name="Kalinowski J."/>
            <person name="Ruckert C."/>
        </authorList>
    </citation>
    <scope>NUCLEOTIDE SEQUENCE</scope>
    <source>
        <strain evidence="7">JCM 4654</strain>
    </source>
</reference>
<dbReference type="GO" id="GO:0046113">
    <property type="term" value="P:nucleobase catabolic process"/>
    <property type="evidence" value="ECO:0007669"/>
    <property type="project" value="UniProtKB-UniRule"/>
</dbReference>
<evidence type="ECO:0000256" key="5">
    <source>
        <dbReference type="ARBA" id="ARBA00023295"/>
    </source>
</evidence>
<dbReference type="PANTHER" id="PTHR42909:SF1">
    <property type="entry name" value="CARBOHYDRATE KINASE PFKB DOMAIN-CONTAINING PROTEIN"/>
    <property type="match status" value="1"/>
</dbReference>
<dbReference type="AlphaFoldDB" id="A0A919CWT5"/>
<evidence type="ECO:0000256" key="6">
    <source>
        <dbReference type="HAMAP-Rule" id="MF_01876"/>
    </source>
</evidence>
<feature type="binding site" evidence="6">
    <location>
        <position position="93"/>
    </location>
    <ligand>
        <name>substrate</name>
    </ligand>
</feature>
<dbReference type="PANTHER" id="PTHR42909">
    <property type="entry name" value="ZGC:136858"/>
    <property type="match status" value="1"/>
</dbReference>
<evidence type="ECO:0000256" key="4">
    <source>
        <dbReference type="ARBA" id="ARBA00023239"/>
    </source>
</evidence>
<keyword evidence="8" id="KW-1185">Reference proteome</keyword>
<feature type="binding site" evidence="6">
    <location>
        <begin position="147"/>
        <end position="149"/>
    </location>
    <ligand>
        <name>substrate</name>
    </ligand>
</feature>
<dbReference type="InterPro" id="IPR022830">
    <property type="entry name" value="Indigdn_synthA-like"/>
</dbReference>
<dbReference type="EMBL" id="BMVF01000013">
    <property type="protein sequence ID" value="GHD92868.1"/>
    <property type="molecule type" value="Genomic_DNA"/>
</dbReference>
<evidence type="ECO:0000256" key="1">
    <source>
        <dbReference type="ARBA" id="ARBA00022723"/>
    </source>
</evidence>
<dbReference type="GO" id="GO:0004730">
    <property type="term" value="F:pseudouridylate synthase activity"/>
    <property type="evidence" value="ECO:0007669"/>
    <property type="project" value="UniProtKB-UniRule"/>
</dbReference>
<reference evidence="7" key="2">
    <citation type="submission" date="2020-09" db="EMBL/GenBank/DDBJ databases">
        <authorList>
            <person name="Sun Q."/>
            <person name="Ohkuma M."/>
        </authorList>
    </citation>
    <scope>NUCLEOTIDE SEQUENCE</scope>
    <source>
        <strain evidence="7">JCM 4654</strain>
    </source>
</reference>
<keyword evidence="5 6" id="KW-0326">Glycosidase</keyword>
<gene>
    <name evidence="6 7" type="primary">psuG</name>
    <name evidence="7" type="ORF">GCM10010508_47410</name>
</gene>
<name>A0A919CWT5_9ACTN</name>
<feature type="binding site" evidence="6">
    <location>
        <position position="145"/>
    </location>
    <ligand>
        <name>Mn(2+)</name>
        <dbReference type="ChEBI" id="CHEBI:29035"/>
    </ligand>
</feature>
<dbReference type="Pfam" id="PF04227">
    <property type="entry name" value="Indigoidine_A"/>
    <property type="match status" value="1"/>
</dbReference>
<comment type="function">
    <text evidence="6">Catalyzes the reversible cleavage of pseudouridine 5'-phosphate (PsiMP) to ribose 5-phosphate and uracil. Functions biologically in the cleavage direction, as part of a pseudouridine degradation pathway.</text>
</comment>
<comment type="subunit">
    <text evidence="6">Homotrimer.</text>
</comment>
<comment type="cofactor">
    <cofactor evidence="6">
        <name>Mn(2+)</name>
        <dbReference type="ChEBI" id="CHEBI:29035"/>
    </cofactor>
    <text evidence="6">Binds 1 Mn(2+) ion per subunit.</text>
</comment>
<dbReference type="RefSeq" id="WP_190179846.1">
    <property type="nucleotide sequence ID" value="NZ_BMVF01000013.1"/>
</dbReference>
<dbReference type="InterPro" id="IPR007342">
    <property type="entry name" value="PsuG"/>
</dbReference>
<keyword evidence="2 6" id="KW-0378">Hydrolase</keyword>
<dbReference type="GO" id="GO:0005737">
    <property type="term" value="C:cytoplasm"/>
    <property type="evidence" value="ECO:0007669"/>
    <property type="project" value="TreeGrafter"/>
</dbReference>
<dbReference type="EC" id="4.2.1.70" evidence="6"/>
<feature type="active site" description="Proton donor" evidence="6">
    <location>
        <position position="32"/>
    </location>
</feature>
<feature type="active site" description="Nucleophile" evidence="6">
    <location>
        <position position="166"/>
    </location>
</feature>
<evidence type="ECO:0000313" key="7">
    <source>
        <dbReference type="EMBL" id="GHD92868.1"/>
    </source>
</evidence>
<comment type="similarity">
    <text evidence="6">Belongs to the pseudouridine-5'-phosphate glycosidase family.</text>
</comment>
<dbReference type="SUPFAM" id="SSF110581">
    <property type="entry name" value="Indigoidine synthase A-like"/>
    <property type="match status" value="1"/>
</dbReference>
<dbReference type="GO" id="GO:0016798">
    <property type="term" value="F:hydrolase activity, acting on glycosyl bonds"/>
    <property type="evidence" value="ECO:0007669"/>
    <property type="project" value="UniProtKB-KW"/>
</dbReference>
<accession>A0A919CWT5</accession>
<dbReference type="Proteomes" id="UP000608955">
    <property type="component" value="Unassembled WGS sequence"/>
</dbReference>
<organism evidence="7 8">
    <name type="scientific">Streptomyces naganishii JCM 4654</name>
    <dbReference type="NCBI Taxonomy" id="1306179"/>
    <lineage>
        <taxon>Bacteria</taxon>
        <taxon>Bacillati</taxon>
        <taxon>Actinomycetota</taxon>
        <taxon>Actinomycetes</taxon>
        <taxon>Kitasatosporales</taxon>
        <taxon>Streptomycetaceae</taxon>
        <taxon>Streptomyces</taxon>
    </lineage>
</organism>
<sequence length="316" mass="33300">MTNSLTHQPVPVVFSEEVREALHEGRPVVALESNVITHGLPYPDNAATARKVEEAVRAGGAVPATVAVEGGRIVVGMTDADIDRFASTPGIPKVSSRDMPVVLAQGGMGALTVASSLVAAELAGIPFFSSAGIGGVHRGAERTMDVSSDLIQFTRSKVAVVCAGAKKILDLGLTLEYLETQCVPVVSYRSDDFPAFYCTSSGFRSPLRLDDDEVIARSIEHHWALGSNSSFLITTPVRPGDAIDGDEVDAAIEEAMRAAERDGVRGQAITKYLMRAVDRATQGRSARANMAVLVSTAEVGGRLAAAHAAYRKGLRG</sequence>
<dbReference type="Gene3D" id="3.40.1790.10">
    <property type="entry name" value="Indigoidine synthase domain"/>
    <property type="match status" value="1"/>
</dbReference>
<keyword evidence="4 6" id="KW-0456">Lyase</keyword>
<evidence type="ECO:0000256" key="2">
    <source>
        <dbReference type="ARBA" id="ARBA00022801"/>
    </source>
</evidence>
<feature type="binding site" evidence="6">
    <location>
        <position position="113"/>
    </location>
    <ligand>
        <name>substrate</name>
    </ligand>
</feature>
<proteinExistence type="inferred from homology"/>